<dbReference type="Gene3D" id="3.90.70.10">
    <property type="entry name" value="Cysteine proteinases"/>
    <property type="match status" value="1"/>
</dbReference>
<sequence>MKKVKFIQQLSDTSCGLACMAMILDYYGHEANLYELCCDFENSRDGLSIRDIKNIASYFGLDSKASEILNVKTFLGNKIVEPYIALTSNAHYIVVEKHNEHSVVFIDPEQGRITEDISNFANNISGIVIFFSPNRKFTKKKKHNNFFKILKIGKIDIKRLCYISLISILVQSLTLLLPLLTRFIIDNVISKGEMYHLGMLISVFSLIIFYALFSFIRTKLIIIVEKRYIFTLKDKIVGKIFTLPMKFFDSRSSGEIVTRINNLDSLEKIISSGISSLLIDLSTIIIAFIAMAMISLYFTLIITCFAIFLFIVLYFLLKKLEEKNSNFISSKELTQGYLMEIFSNLLFLKVSAKGDVSYTKWKEMFSNELKFDVERENYLNIFQTFISIYRLVPNLLILILGGLEVQQHMMSLGSLMSFLSLVSLLLSPITLIVQNCFQFQFCFTILDRVFDIIYTPEEKNQFSISKLPPFEMMTFRNLSFAYSSAYKVIYDISLTIKKGERIAIVGRTGCGKTTLIKLLLRLYDVEKNTILYNGNDINLFDLNSYRKSFGVVLQNDVMFNDTVISNIDLTHSHSMEDVISAASLAELDIEINNMPMGYYTSIGDNGNNLSGGQRQRLAIARAILQNPEIMIFDEGTGQLDTITEKKIMDNLKHKGITQIFITHRLSNAQEYDNIVVMDNGKIIDSGKHDELCGKEGMYKRLFETSYN</sequence>
<evidence type="ECO:0000256" key="9">
    <source>
        <dbReference type="ARBA" id="ARBA00022840"/>
    </source>
</evidence>
<evidence type="ECO:0000256" key="2">
    <source>
        <dbReference type="ARBA" id="ARBA00022448"/>
    </source>
</evidence>
<dbReference type="InterPro" id="IPR036640">
    <property type="entry name" value="ABC1_TM_sf"/>
</dbReference>
<dbReference type="InterPro" id="IPR003593">
    <property type="entry name" value="AAA+_ATPase"/>
</dbReference>
<evidence type="ECO:0000256" key="1">
    <source>
        <dbReference type="ARBA" id="ARBA00004651"/>
    </source>
</evidence>
<protein>
    <submittedName>
        <fullName evidence="16">ABC transporter permease</fullName>
    </submittedName>
</protein>
<dbReference type="PANTHER" id="PTHR43394:SF1">
    <property type="entry name" value="ATP-BINDING CASSETTE SUB-FAMILY B MEMBER 10, MITOCHONDRIAL"/>
    <property type="match status" value="1"/>
</dbReference>
<dbReference type="RefSeq" id="WP_084946466.1">
    <property type="nucleotide sequence ID" value="NZ_JASHHD010000003.1"/>
</dbReference>
<evidence type="ECO:0000256" key="11">
    <source>
        <dbReference type="ARBA" id="ARBA00023136"/>
    </source>
</evidence>
<evidence type="ECO:0000313" key="16">
    <source>
        <dbReference type="EMBL" id="ORO91995.1"/>
    </source>
</evidence>
<accession>A0A1X1JY07</accession>
<evidence type="ECO:0000256" key="4">
    <source>
        <dbReference type="ARBA" id="ARBA00022670"/>
    </source>
</evidence>
<dbReference type="GO" id="GO:0015421">
    <property type="term" value="F:ABC-type oligopeptide transporter activity"/>
    <property type="evidence" value="ECO:0007669"/>
    <property type="project" value="TreeGrafter"/>
</dbReference>
<dbReference type="GO" id="GO:0016887">
    <property type="term" value="F:ATP hydrolysis activity"/>
    <property type="evidence" value="ECO:0007669"/>
    <property type="project" value="InterPro"/>
</dbReference>
<keyword evidence="6" id="KW-0547">Nucleotide-binding</keyword>
<evidence type="ECO:0000256" key="6">
    <source>
        <dbReference type="ARBA" id="ARBA00022741"/>
    </source>
</evidence>
<comment type="caution">
    <text evidence="16">The sequence shown here is derived from an EMBL/GenBank/DDBJ whole genome shotgun (WGS) entry which is preliminary data.</text>
</comment>
<feature type="transmembrane region" description="Helical" evidence="12">
    <location>
        <begin position="378"/>
        <end position="400"/>
    </location>
</feature>
<keyword evidence="5 12" id="KW-0812">Transmembrane</keyword>
<keyword evidence="11 12" id="KW-0472">Membrane</keyword>
<keyword evidence="9" id="KW-0067">ATP-binding</keyword>
<keyword evidence="10 12" id="KW-1133">Transmembrane helix</keyword>
<keyword evidence="2" id="KW-0813">Transport</keyword>
<dbReference type="Pfam" id="PF00664">
    <property type="entry name" value="ABC_membrane"/>
    <property type="match status" value="1"/>
</dbReference>
<dbReference type="InterPro" id="IPR011527">
    <property type="entry name" value="ABC1_TM_dom"/>
</dbReference>
<evidence type="ECO:0000259" key="15">
    <source>
        <dbReference type="PROSITE" id="PS50990"/>
    </source>
</evidence>
<evidence type="ECO:0000256" key="12">
    <source>
        <dbReference type="SAM" id="Phobius"/>
    </source>
</evidence>
<dbReference type="SUPFAM" id="SSF90123">
    <property type="entry name" value="ABC transporter transmembrane region"/>
    <property type="match status" value="1"/>
</dbReference>
<feature type="domain" description="ABC transmembrane type-1" evidence="14">
    <location>
        <begin position="165"/>
        <end position="435"/>
    </location>
</feature>
<feature type="domain" description="Peptidase C39" evidence="15">
    <location>
        <begin position="9"/>
        <end position="131"/>
    </location>
</feature>
<reference evidence="16 17" key="1">
    <citation type="journal article" date="2016" name="Eur. J. Clin. Microbiol. Infect. Dis.">
        <title>Whole genome sequencing as a tool for phylogenetic analysis of clinical strains of Mitis group streptococci.</title>
        <authorList>
            <person name="Rasmussen L.H."/>
            <person name="Dargis R."/>
            <person name="Hojholt K."/>
            <person name="Christensen J.J."/>
            <person name="Skovgaard O."/>
            <person name="Justesen U.S."/>
            <person name="Rosenvinge F.S."/>
            <person name="Moser C."/>
            <person name="Lukjancenko O."/>
            <person name="Rasmussen S."/>
            <person name="Nielsen X.C."/>
        </authorList>
    </citation>
    <scope>NUCLEOTIDE SEQUENCE [LARGE SCALE GENOMIC DNA]</scope>
    <source>
        <strain evidence="16 17">RH_777_07</strain>
    </source>
</reference>
<comment type="subcellular location">
    <subcellularLocation>
        <location evidence="1">Cell membrane</location>
        <topology evidence="1">Multi-pass membrane protein</topology>
    </subcellularLocation>
</comment>
<keyword evidence="7" id="KW-0378">Hydrolase</keyword>
<dbReference type="InterPro" id="IPR005074">
    <property type="entry name" value="Peptidase_C39"/>
</dbReference>
<evidence type="ECO:0000256" key="8">
    <source>
        <dbReference type="ARBA" id="ARBA00022807"/>
    </source>
</evidence>
<dbReference type="PROSITE" id="PS50929">
    <property type="entry name" value="ABC_TM1F"/>
    <property type="match status" value="1"/>
</dbReference>
<dbReference type="EMBL" id="NCVD01000002">
    <property type="protein sequence ID" value="ORO91995.1"/>
    <property type="molecule type" value="Genomic_DNA"/>
</dbReference>
<evidence type="ECO:0000259" key="14">
    <source>
        <dbReference type="PROSITE" id="PS50929"/>
    </source>
</evidence>
<dbReference type="FunFam" id="3.40.50.300:FF:000299">
    <property type="entry name" value="ABC transporter ATP-binding protein/permease"/>
    <property type="match status" value="1"/>
</dbReference>
<dbReference type="SMART" id="SM00382">
    <property type="entry name" value="AAA"/>
    <property type="match status" value="1"/>
</dbReference>
<evidence type="ECO:0000256" key="3">
    <source>
        <dbReference type="ARBA" id="ARBA00022475"/>
    </source>
</evidence>
<feature type="transmembrane region" description="Helical" evidence="12">
    <location>
        <begin position="197"/>
        <end position="216"/>
    </location>
</feature>
<keyword evidence="3" id="KW-1003">Cell membrane</keyword>
<dbReference type="AlphaFoldDB" id="A0A1X1JY07"/>
<dbReference type="Pfam" id="PF03412">
    <property type="entry name" value="Peptidase_C39"/>
    <property type="match status" value="1"/>
</dbReference>
<gene>
    <name evidence="16" type="ORF">B7702_00340</name>
</gene>
<dbReference type="Gene3D" id="3.40.50.300">
    <property type="entry name" value="P-loop containing nucleotide triphosphate hydrolases"/>
    <property type="match status" value="1"/>
</dbReference>
<dbReference type="GO" id="GO:0005886">
    <property type="term" value="C:plasma membrane"/>
    <property type="evidence" value="ECO:0007669"/>
    <property type="project" value="UniProtKB-SubCell"/>
</dbReference>
<dbReference type="GO" id="GO:0008234">
    <property type="term" value="F:cysteine-type peptidase activity"/>
    <property type="evidence" value="ECO:0007669"/>
    <property type="project" value="UniProtKB-KW"/>
</dbReference>
<feature type="domain" description="ABC transporter" evidence="13">
    <location>
        <begin position="473"/>
        <end position="704"/>
    </location>
</feature>
<evidence type="ECO:0000259" key="13">
    <source>
        <dbReference type="PROSITE" id="PS50893"/>
    </source>
</evidence>
<name>A0A1X1JY07_STRMT</name>
<dbReference type="PROSITE" id="PS00211">
    <property type="entry name" value="ABC_TRANSPORTER_1"/>
    <property type="match status" value="1"/>
</dbReference>
<feature type="transmembrane region" description="Helical" evidence="12">
    <location>
        <begin position="296"/>
        <end position="317"/>
    </location>
</feature>
<dbReference type="SUPFAM" id="SSF52540">
    <property type="entry name" value="P-loop containing nucleoside triphosphate hydrolases"/>
    <property type="match status" value="1"/>
</dbReference>
<proteinExistence type="predicted"/>
<dbReference type="PROSITE" id="PS50893">
    <property type="entry name" value="ABC_TRANSPORTER_2"/>
    <property type="match status" value="1"/>
</dbReference>
<dbReference type="InterPro" id="IPR039421">
    <property type="entry name" value="Type_1_exporter"/>
</dbReference>
<keyword evidence="8" id="KW-0788">Thiol protease</keyword>
<evidence type="ECO:0000256" key="7">
    <source>
        <dbReference type="ARBA" id="ARBA00022801"/>
    </source>
</evidence>
<dbReference type="PROSITE" id="PS50990">
    <property type="entry name" value="PEPTIDASE_C39"/>
    <property type="match status" value="1"/>
</dbReference>
<feature type="transmembrane region" description="Helical" evidence="12">
    <location>
        <begin position="412"/>
        <end position="433"/>
    </location>
</feature>
<feature type="transmembrane region" description="Helical" evidence="12">
    <location>
        <begin position="160"/>
        <end position="185"/>
    </location>
</feature>
<dbReference type="GO" id="GO:0005524">
    <property type="term" value="F:ATP binding"/>
    <property type="evidence" value="ECO:0007669"/>
    <property type="project" value="UniProtKB-KW"/>
</dbReference>
<evidence type="ECO:0000313" key="17">
    <source>
        <dbReference type="Proteomes" id="UP000193849"/>
    </source>
</evidence>
<feature type="transmembrane region" description="Helical" evidence="12">
    <location>
        <begin position="269"/>
        <end position="290"/>
    </location>
</feature>
<dbReference type="GO" id="GO:0006508">
    <property type="term" value="P:proteolysis"/>
    <property type="evidence" value="ECO:0007669"/>
    <property type="project" value="UniProtKB-KW"/>
</dbReference>
<evidence type="ECO:0000256" key="10">
    <source>
        <dbReference type="ARBA" id="ARBA00022989"/>
    </source>
</evidence>
<dbReference type="Pfam" id="PF00005">
    <property type="entry name" value="ABC_tran"/>
    <property type="match status" value="1"/>
</dbReference>
<dbReference type="InterPro" id="IPR027417">
    <property type="entry name" value="P-loop_NTPase"/>
</dbReference>
<dbReference type="InterPro" id="IPR003439">
    <property type="entry name" value="ABC_transporter-like_ATP-bd"/>
</dbReference>
<keyword evidence="4" id="KW-0645">Protease</keyword>
<organism evidence="16 17">
    <name type="scientific">Streptococcus mitis</name>
    <dbReference type="NCBI Taxonomy" id="28037"/>
    <lineage>
        <taxon>Bacteria</taxon>
        <taxon>Bacillati</taxon>
        <taxon>Bacillota</taxon>
        <taxon>Bacilli</taxon>
        <taxon>Lactobacillales</taxon>
        <taxon>Streptococcaceae</taxon>
        <taxon>Streptococcus</taxon>
        <taxon>Streptococcus mitis group</taxon>
    </lineage>
</organism>
<dbReference type="Gene3D" id="1.20.1560.10">
    <property type="entry name" value="ABC transporter type 1, transmembrane domain"/>
    <property type="match status" value="1"/>
</dbReference>
<evidence type="ECO:0000256" key="5">
    <source>
        <dbReference type="ARBA" id="ARBA00022692"/>
    </source>
</evidence>
<dbReference type="Proteomes" id="UP000193849">
    <property type="component" value="Unassembled WGS sequence"/>
</dbReference>
<dbReference type="PANTHER" id="PTHR43394">
    <property type="entry name" value="ATP-DEPENDENT PERMEASE MDL1, MITOCHONDRIAL"/>
    <property type="match status" value="1"/>
</dbReference>
<dbReference type="InterPro" id="IPR017871">
    <property type="entry name" value="ABC_transporter-like_CS"/>
</dbReference>